<evidence type="ECO:0000313" key="1">
    <source>
        <dbReference type="EMBL" id="MBC6681347.1"/>
    </source>
</evidence>
<accession>A0A923NQF1</accession>
<dbReference type="Proteomes" id="UP000602647">
    <property type="component" value="Unassembled WGS sequence"/>
</dbReference>
<gene>
    <name evidence="1" type="ORF">H9L42_16170</name>
</gene>
<reference evidence="1" key="1">
    <citation type="submission" date="2020-08" db="EMBL/GenBank/DDBJ databases">
        <title>Genome public.</title>
        <authorList>
            <person name="Liu C."/>
            <person name="Sun Q."/>
        </authorList>
    </citation>
    <scope>NUCLEOTIDE SEQUENCE</scope>
    <source>
        <strain evidence="1">BX12</strain>
    </source>
</reference>
<dbReference type="AlphaFoldDB" id="A0A923NQF1"/>
<organism evidence="1 2">
    <name type="scientific">Zhenpiania hominis</name>
    <dbReference type="NCBI Taxonomy" id="2763644"/>
    <lineage>
        <taxon>Bacteria</taxon>
        <taxon>Bacillati</taxon>
        <taxon>Bacillota</taxon>
        <taxon>Clostridia</taxon>
        <taxon>Peptostreptococcales</taxon>
        <taxon>Anaerovoracaceae</taxon>
        <taxon>Zhenpiania</taxon>
    </lineage>
</organism>
<comment type="caution">
    <text evidence="1">The sequence shown here is derived from an EMBL/GenBank/DDBJ whole genome shotgun (WGS) entry which is preliminary data.</text>
</comment>
<dbReference type="RefSeq" id="WP_187304442.1">
    <property type="nucleotide sequence ID" value="NZ_JACRYT010000035.1"/>
</dbReference>
<dbReference type="EMBL" id="JACRYT010000035">
    <property type="protein sequence ID" value="MBC6681347.1"/>
    <property type="molecule type" value="Genomic_DNA"/>
</dbReference>
<name>A0A923NQF1_9FIRM</name>
<sequence>MKTILSFWNCLFLVLSQKFHNYFTLSKYNFKGTIKNAGKTLYTNYKFKGKTNYTFVVKNTGNSILTVKAKRKAHTYSTETIKAGKTRTVNFSNIKAATEFYLAFDGSSFSGYIK</sequence>
<proteinExistence type="predicted"/>
<keyword evidence="2" id="KW-1185">Reference proteome</keyword>
<evidence type="ECO:0000313" key="2">
    <source>
        <dbReference type="Proteomes" id="UP000602647"/>
    </source>
</evidence>
<protein>
    <submittedName>
        <fullName evidence="1">Uncharacterized protein</fullName>
    </submittedName>
</protein>